<proteinExistence type="predicted"/>
<feature type="domain" description="FAD-binding PCMH-type" evidence="5">
    <location>
        <begin position="37"/>
        <end position="215"/>
    </location>
</feature>
<dbReference type="FunFam" id="1.10.45.10:FF:000001">
    <property type="entry name" value="D-lactate dehydrogenase mitochondrial"/>
    <property type="match status" value="1"/>
</dbReference>
<organism evidence="6 7">
    <name type="scientific">Helicobacter cholecystus</name>
    <dbReference type="NCBI Taxonomy" id="45498"/>
    <lineage>
        <taxon>Bacteria</taxon>
        <taxon>Pseudomonadati</taxon>
        <taxon>Campylobacterota</taxon>
        <taxon>Epsilonproteobacteria</taxon>
        <taxon>Campylobacterales</taxon>
        <taxon>Helicobacteraceae</taxon>
        <taxon>Helicobacter</taxon>
    </lineage>
</organism>
<evidence type="ECO:0000256" key="1">
    <source>
        <dbReference type="ARBA" id="ARBA00001974"/>
    </source>
</evidence>
<evidence type="ECO:0000256" key="2">
    <source>
        <dbReference type="ARBA" id="ARBA00022630"/>
    </source>
</evidence>
<dbReference type="EMBL" id="NXLU01000005">
    <property type="protein sequence ID" value="RDU68966.1"/>
    <property type="molecule type" value="Genomic_DNA"/>
</dbReference>
<keyword evidence="2" id="KW-0285">Flavoprotein</keyword>
<gene>
    <name evidence="6" type="ORF">CQA62_05045</name>
</gene>
<dbReference type="InterPro" id="IPR016171">
    <property type="entry name" value="Vanillyl_alc_oxidase_C-sub2"/>
</dbReference>
<dbReference type="SUPFAM" id="SSF56176">
    <property type="entry name" value="FAD-binding/transporter-associated domain-like"/>
    <property type="match status" value="1"/>
</dbReference>
<reference evidence="6 7" key="1">
    <citation type="submission" date="2018-04" db="EMBL/GenBank/DDBJ databases">
        <title>Novel Campyloabacter and Helicobacter Species and Strains.</title>
        <authorList>
            <person name="Mannion A.J."/>
            <person name="Shen Z."/>
            <person name="Fox J.G."/>
        </authorList>
    </citation>
    <scope>NUCLEOTIDE SEQUENCE [LARGE SCALE GENOMIC DNA]</scope>
    <source>
        <strain evidence="6 7">ATCC 700242</strain>
    </source>
</reference>
<protein>
    <submittedName>
        <fullName evidence="6">FAD-binding protein</fullName>
    </submittedName>
</protein>
<dbReference type="AlphaFoldDB" id="A0A3D8IVG3"/>
<dbReference type="InterPro" id="IPR036318">
    <property type="entry name" value="FAD-bd_PCMH-like_sf"/>
</dbReference>
<evidence type="ECO:0000256" key="4">
    <source>
        <dbReference type="ARBA" id="ARBA00023002"/>
    </source>
</evidence>
<evidence type="ECO:0000313" key="6">
    <source>
        <dbReference type="EMBL" id="RDU68966.1"/>
    </source>
</evidence>
<dbReference type="InterPro" id="IPR051914">
    <property type="entry name" value="FAD-linked_OxidoTrans_Type4"/>
</dbReference>
<dbReference type="PROSITE" id="PS51387">
    <property type="entry name" value="FAD_PCMH"/>
    <property type="match status" value="1"/>
</dbReference>
<dbReference type="InterPro" id="IPR016164">
    <property type="entry name" value="FAD-linked_Oxase-like_C"/>
</dbReference>
<dbReference type="Proteomes" id="UP000257067">
    <property type="component" value="Unassembled WGS sequence"/>
</dbReference>
<sequence length="457" mass="50144">MILSCSDLKFFKHLLGEENVCNDPAVLSVYSYDSTRLEYLPSCVLFPRHTQDIQEIMKYACIHKLPIIPRGAGSGMSGGSLGKGIILAMQKHFRKIIEIDSLNLCAKVQPCVINAELNLALNPYGLFFPPDPASASFSTIGGNMAENAGGMCAVKYGVSKDYLLSAEVVLGNGEKITLGHKTYKDVAGYNLLGLLCGSEGTLGIFTELTLKLKAKPKFQRSLLICFDDISKLAQCSYTILSEGITPCAMEFLDKLSTQALNALKPIYPPHSEAILIIKLDGNFAPSLEHELQAIIDIAKKFSPLLFKVAQTPQEEEEIWFGRKNASQANSIYGVKKLNEDITLPRSCVPEFLTQTQKIGEKYNLKIPCFGHIGDGNIHTNVFLPSLDLLPIGKKAIDELFSFALSLGGTLSGEHGIGITKASYMPLAFSQAHLQLFKEIKKAFDPYHILNPYKMGLE</sequence>
<dbReference type="GO" id="GO:0016491">
    <property type="term" value="F:oxidoreductase activity"/>
    <property type="evidence" value="ECO:0007669"/>
    <property type="project" value="UniProtKB-KW"/>
</dbReference>
<name>A0A3D8IVG3_9HELI</name>
<dbReference type="PANTHER" id="PTHR42934:SF2">
    <property type="entry name" value="GLYCOLATE OXIDASE SUBUNIT GLCD"/>
    <property type="match status" value="1"/>
</dbReference>
<dbReference type="GO" id="GO:0071949">
    <property type="term" value="F:FAD binding"/>
    <property type="evidence" value="ECO:0007669"/>
    <property type="project" value="InterPro"/>
</dbReference>
<dbReference type="Gene3D" id="1.10.45.10">
    <property type="entry name" value="Vanillyl-alcohol Oxidase, Chain A, domain 4"/>
    <property type="match status" value="1"/>
</dbReference>
<keyword evidence="7" id="KW-1185">Reference proteome</keyword>
<keyword evidence="3" id="KW-0274">FAD</keyword>
<dbReference type="SUPFAM" id="SSF55103">
    <property type="entry name" value="FAD-linked oxidases, C-terminal domain"/>
    <property type="match status" value="1"/>
</dbReference>
<evidence type="ECO:0000256" key="3">
    <source>
        <dbReference type="ARBA" id="ARBA00022827"/>
    </source>
</evidence>
<evidence type="ECO:0000259" key="5">
    <source>
        <dbReference type="PROSITE" id="PS51387"/>
    </source>
</evidence>
<evidence type="ECO:0000313" key="7">
    <source>
        <dbReference type="Proteomes" id="UP000257067"/>
    </source>
</evidence>
<comment type="caution">
    <text evidence="6">The sequence shown here is derived from an EMBL/GenBank/DDBJ whole genome shotgun (WGS) entry which is preliminary data.</text>
</comment>
<dbReference type="InterPro" id="IPR016166">
    <property type="entry name" value="FAD-bd_PCMH"/>
</dbReference>
<dbReference type="Pfam" id="PF01565">
    <property type="entry name" value="FAD_binding_4"/>
    <property type="match status" value="1"/>
</dbReference>
<dbReference type="OrthoDB" id="9811557at2"/>
<comment type="cofactor">
    <cofactor evidence="1">
        <name>FAD</name>
        <dbReference type="ChEBI" id="CHEBI:57692"/>
    </cofactor>
</comment>
<dbReference type="InterPro" id="IPR016169">
    <property type="entry name" value="FAD-bd_PCMH_sub2"/>
</dbReference>
<keyword evidence="4" id="KW-0560">Oxidoreductase</keyword>
<dbReference type="Pfam" id="PF02913">
    <property type="entry name" value="FAD-oxidase_C"/>
    <property type="match status" value="1"/>
</dbReference>
<accession>A0A3D8IVG3</accession>
<dbReference type="InterPro" id="IPR004113">
    <property type="entry name" value="FAD-bd_oxidored_4_C"/>
</dbReference>
<dbReference type="PANTHER" id="PTHR42934">
    <property type="entry name" value="GLYCOLATE OXIDASE SUBUNIT GLCD"/>
    <property type="match status" value="1"/>
</dbReference>
<dbReference type="Gene3D" id="3.30.465.10">
    <property type="match status" value="1"/>
</dbReference>
<dbReference type="RefSeq" id="WP_104724908.1">
    <property type="nucleotide sequence ID" value="NZ_FZNE01000009.1"/>
</dbReference>
<dbReference type="InterPro" id="IPR006094">
    <property type="entry name" value="Oxid_FAD_bind_N"/>
</dbReference>
<dbReference type="Gene3D" id="3.30.70.2740">
    <property type="match status" value="1"/>
</dbReference>